<evidence type="ECO:0000313" key="3">
    <source>
        <dbReference type="EMBL" id="KAH7041595.1"/>
    </source>
</evidence>
<dbReference type="Proteomes" id="UP000756346">
    <property type="component" value="Unassembled WGS sequence"/>
</dbReference>
<organism evidence="3 4">
    <name type="scientific">Microdochium trichocladiopsis</name>
    <dbReference type="NCBI Taxonomy" id="1682393"/>
    <lineage>
        <taxon>Eukaryota</taxon>
        <taxon>Fungi</taxon>
        <taxon>Dikarya</taxon>
        <taxon>Ascomycota</taxon>
        <taxon>Pezizomycotina</taxon>
        <taxon>Sordariomycetes</taxon>
        <taxon>Xylariomycetidae</taxon>
        <taxon>Xylariales</taxon>
        <taxon>Microdochiaceae</taxon>
        <taxon>Microdochium</taxon>
    </lineage>
</organism>
<sequence length="294" mass="31459">MVALTPVLLAASSVVGLSQAAAAAAVAAAAPQPRAVAYKTYKGDGTVAQGWPDVSQWASFDTIWANNVGPSAGACRWLEVGANSDAENAVMKAAIMQAGKDTGLDPRFILAAVYQESSGCVRMYTTRSTTQGYRNPGLLQSFMGEHTCNDPVAGIPLLTPCPDAQIRGMITDGVGLTTSDGLMQTVARSKATDVSRYYKGALLYNSGVMPASGNLGQGRSNPCYSSDIANRVMGWIDDQSPCNRRSLMIDGWPPGRQLSLSLSPQPRRRRAEEDGTRDGVQKWGRVVWWWLLVL</sequence>
<feature type="signal peptide" evidence="2">
    <location>
        <begin position="1"/>
        <end position="20"/>
    </location>
</feature>
<evidence type="ECO:0000313" key="4">
    <source>
        <dbReference type="Proteomes" id="UP000756346"/>
    </source>
</evidence>
<reference evidence="3" key="1">
    <citation type="journal article" date="2021" name="Nat. Commun.">
        <title>Genetic determinants of endophytism in the Arabidopsis root mycobiome.</title>
        <authorList>
            <person name="Mesny F."/>
            <person name="Miyauchi S."/>
            <person name="Thiergart T."/>
            <person name="Pickel B."/>
            <person name="Atanasova L."/>
            <person name="Karlsson M."/>
            <person name="Huettel B."/>
            <person name="Barry K.W."/>
            <person name="Haridas S."/>
            <person name="Chen C."/>
            <person name="Bauer D."/>
            <person name="Andreopoulos W."/>
            <person name="Pangilinan J."/>
            <person name="LaButti K."/>
            <person name="Riley R."/>
            <person name="Lipzen A."/>
            <person name="Clum A."/>
            <person name="Drula E."/>
            <person name="Henrissat B."/>
            <person name="Kohler A."/>
            <person name="Grigoriev I.V."/>
            <person name="Martin F.M."/>
            <person name="Hacquard S."/>
        </authorList>
    </citation>
    <scope>NUCLEOTIDE SEQUENCE</scope>
    <source>
        <strain evidence="3">MPI-CAGE-CH-0230</strain>
    </source>
</reference>
<dbReference type="OrthoDB" id="1193027at2759"/>
<dbReference type="RefSeq" id="XP_046019650.1">
    <property type="nucleotide sequence ID" value="XM_046151517.1"/>
</dbReference>
<comment type="caution">
    <text evidence="3">The sequence shown here is derived from an EMBL/GenBank/DDBJ whole genome shotgun (WGS) entry which is preliminary data.</text>
</comment>
<keyword evidence="2" id="KW-0732">Signal</keyword>
<dbReference type="AlphaFoldDB" id="A0A9P9BXG6"/>
<feature type="region of interest" description="Disordered" evidence="1">
    <location>
        <begin position="256"/>
        <end position="276"/>
    </location>
</feature>
<proteinExistence type="predicted"/>
<evidence type="ECO:0000256" key="2">
    <source>
        <dbReference type="SAM" id="SignalP"/>
    </source>
</evidence>
<dbReference type="EMBL" id="JAGTJQ010000001">
    <property type="protein sequence ID" value="KAH7041595.1"/>
    <property type="molecule type" value="Genomic_DNA"/>
</dbReference>
<accession>A0A9P9BXG6</accession>
<feature type="compositionally biased region" description="Low complexity" evidence="1">
    <location>
        <begin position="256"/>
        <end position="265"/>
    </location>
</feature>
<protein>
    <submittedName>
        <fullName evidence="3">Uncharacterized protein</fullName>
    </submittedName>
</protein>
<keyword evidence="4" id="KW-1185">Reference proteome</keyword>
<feature type="chain" id="PRO_5040260505" evidence="2">
    <location>
        <begin position="21"/>
        <end position="294"/>
    </location>
</feature>
<dbReference type="GeneID" id="70181063"/>
<evidence type="ECO:0000256" key="1">
    <source>
        <dbReference type="SAM" id="MobiDB-lite"/>
    </source>
</evidence>
<gene>
    <name evidence="3" type="ORF">B0I36DRAFT_282629</name>
</gene>
<name>A0A9P9BXG6_9PEZI</name>